<evidence type="ECO:0000256" key="1">
    <source>
        <dbReference type="SAM" id="MobiDB-lite"/>
    </source>
</evidence>
<accession>A0A085MPT4</accession>
<feature type="region of interest" description="Disordered" evidence="1">
    <location>
        <begin position="1"/>
        <end position="35"/>
    </location>
</feature>
<name>A0A085MPT4_9BILA</name>
<dbReference type="Proteomes" id="UP000030758">
    <property type="component" value="Unassembled WGS sequence"/>
</dbReference>
<sequence>GNEEASKRHELGKLDEWQQTNGNEPVTDDWPRGRL</sequence>
<feature type="non-terminal residue" evidence="2">
    <location>
        <position position="1"/>
    </location>
</feature>
<proteinExistence type="predicted"/>
<gene>
    <name evidence="2" type="ORF">M514_28592</name>
</gene>
<feature type="compositionally biased region" description="Basic and acidic residues" evidence="1">
    <location>
        <begin position="1"/>
        <end position="16"/>
    </location>
</feature>
<protein>
    <submittedName>
        <fullName evidence="2">Uncharacterized protein</fullName>
    </submittedName>
</protein>
<evidence type="ECO:0000313" key="2">
    <source>
        <dbReference type="EMBL" id="KFD59230.1"/>
    </source>
</evidence>
<organism evidence="2">
    <name type="scientific">Trichuris suis</name>
    <name type="common">pig whipworm</name>
    <dbReference type="NCBI Taxonomy" id="68888"/>
    <lineage>
        <taxon>Eukaryota</taxon>
        <taxon>Metazoa</taxon>
        <taxon>Ecdysozoa</taxon>
        <taxon>Nematoda</taxon>
        <taxon>Enoplea</taxon>
        <taxon>Dorylaimia</taxon>
        <taxon>Trichinellida</taxon>
        <taxon>Trichuridae</taxon>
        <taxon>Trichuris</taxon>
    </lineage>
</organism>
<feature type="non-terminal residue" evidence="2">
    <location>
        <position position="35"/>
    </location>
</feature>
<reference evidence="2" key="1">
    <citation type="journal article" date="2014" name="Nat. Genet.">
        <title>Genome and transcriptome of the porcine whipworm Trichuris suis.</title>
        <authorList>
            <person name="Jex A.R."/>
            <person name="Nejsum P."/>
            <person name="Schwarz E.M."/>
            <person name="Hu L."/>
            <person name="Young N.D."/>
            <person name="Hall R.S."/>
            <person name="Korhonen P.K."/>
            <person name="Liao S."/>
            <person name="Thamsborg S."/>
            <person name="Xia J."/>
            <person name="Xu P."/>
            <person name="Wang S."/>
            <person name="Scheerlinck J.P."/>
            <person name="Hofmann A."/>
            <person name="Sternberg P.W."/>
            <person name="Wang J."/>
            <person name="Gasser R.B."/>
        </authorList>
    </citation>
    <scope>NUCLEOTIDE SEQUENCE [LARGE SCALE GENOMIC DNA]</scope>
    <source>
        <strain evidence="2">DCEP-RM93F</strain>
    </source>
</reference>
<dbReference type="EMBL" id="KL368463">
    <property type="protein sequence ID" value="KFD59230.1"/>
    <property type="molecule type" value="Genomic_DNA"/>
</dbReference>
<dbReference type="AlphaFoldDB" id="A0A085MPT4"/>